<reference evidence="1" key="1">
    <citation type="submission" date="2022-06" db="EMBL/GenBank/DDBJ databases">
        <title>Diverse halophilic archaea isolated from saline environments.</title>
        <authorList>
            <person name="Cui H.-L."/>
        </authorList>
    </citation>
    <scope>NUCLEOTIDE SEQUENCE</scope>
    <source>
        <strain evidence="1">WLHS1</strain>
    </source>
</reference>
<sequence length="131" mass="14960">MGDGLESAFADAILSVCRTAVGDELRSITYFTEDQVEQIYLRSDLDRTADLIGFAELERNGFRADELYRDTQLGEYQATVRMFEYGYLTRVIHDRYGAWVTTDSMSMDRFEELTTALKSVLVTHTGDTTEE</sequence>
<protein>
    <submittedName>
        <fullName evidence="1">Uncharacterized protein</fullName>
    </submittedName>
</protein>
<dbReference type="Proteomes" id="UP001056855">
    <property type="component" value="Chromosome"/>
</dbReference>
<dbReference type="RefSeq" id="WP_254159115.1">
    <property type="nucleotide sequence ID" value="NZ_CP100355.1"/>
</dbReference>
<dbReference type="GeneID" id="73289185"/>
<accession>A0A9E7NCJ3</accession>
<dbReference type="AlphaFoldDB" id="A0A9E7NCJ3"/>
<dbReference type="EMBL" id="CP100355">
    <property type="protein sequence ID" value="UTF54455.1"/>
    <property type="molecule type" value="Genomic_DNA"/>
</dbReference>
<name>A0A9E7NCJ3_9EURY</name>
<keyword evidence="2" id="KW-1185">Reference proteome</keyword>
<dbReference type="KEGG" id="sawl:NGM29_04025"/>
<organism evidence="1 2">
    <name type="scientific">Natronosalvus rutilus</name>
    <dbReference type="NCBI Taxonomy" id="2953753"/>
    <lineage>
        <taxon>Archaea</taxon>
        <taxon>Methanobacteriati</taxon>
        <taxon>Methanobacteriota</taxon>
        <taxon>Stenosarchaea group</taxon>
        <taxon>Halobacteria</taxon>
        <taxon>Halobacteriales</taxon>
        <taxon>Natrialbaceae</taxon>
        <taxon>Natronosalvus</taxon>
    </lineage>
</organism>
<evidence type="ECO:0000313" key="2">
    <source>
        <dbReference type="Proteomes" id="UP001056855"/>
    </source>
</evidence>
<evidence type="ECO:0000313" key="1">
    <source>
        <dbReference type="EMBL" id="UTF54455.1"/>
    </source>
</evidence>
<proteinExistence type="predicted"/>
<dbReference type="Pfam" id="PF24366">
    <property type="entry name" value="DUF7522"/>
    <property type="match status" value="1"/>
</dbReference>
<gene>
    <name evidence="1" type="ORF">NGM29_04025</name>
</gene>
<dbReference type="InterPro" id="IPR055944">
    <property type="entry name" value="DUF7522"/>
</dbReference>